<name>A0ABU7LT43_9PROT</name>
<dbReference type="HAMAP" id="MF_00135">
    <property type="entry name" value="PRAI"/>
    <property type="match status" value="1"/>
</dbReference>
<dbReference type="Gene3D" id="3.20.20.70">
    <property type="entry name" value="Aldolase class I"/>
    <property type="match status" value="1"/>
</dbReference>
<evidence type="ECO:0000256" key="1">
    <source>
        <dbReference type="ARBA" id="ARBA00001164"/>
    </source>
</evidence>
<evidence type="ECO:0000256" key="7">
    <source>
        <dbReference type="ARBA" id="ARBA00023141"/>
    </source>
</evidence>
<keyword evidence="6 9" id="KW-0822">Tryptophan biosynthesis</keyword>
<evidence type="ECO:0000256" key="6">
    <source>
        <dbReference type="ARBA" id="ARBA00022822"/>
    </source>
</evidence>
<organism evidence="11 12">
    <name type="scientific">Hyphobacterium lacteum</name>
    <dbReference type="NCBI Taxonomy" id="3116575"/>
    <lineage>
        <taxon>Bacteria</taxon>
        <taxon>Pseudomonadati</taxon>
        <taxon>Pseudomonadota</taxon>
        <taxon>Alphaproteobacteria</taxon>
        <taxon>Maricaulales</taxon>
        <taxon>Maricaulaceae</taxon>
        <taxon>Hyphobacterium</taxon>
    </lineage>
</organism>
<keyword evidence="5 9" id="KW-0028">Amino-acid biosynthesis</keyword>
<dbReference type="InterPro" id="IPR044643">
    <property type="entry name" value="TrpF_fam"/>
</dbReference>
<dbReference type="EMBL" id="JAZDRP010000006">
    <property type="protein sequence ID" value="MEE2526816.1"/>
    <property type="molecule type" value="Genomic_DNA"/>
</dbReference>
<reference evidence="11 12" key="1">
    <citation type="submission" date="2024-01" db="EMBL/GenBank/DDBJ databases">
        <title>Hyphobacterium bacterium isolated from marine sediment.</title>
        <authorList>
            <person name="Zhao S."/>
        </authorList>
    </citation>
    <scope>NUCLEOTIDE SEQUENCE [LARGE SCALE GENOMIC DNA]</scope>
    <source>
        <strain evidence="12">HN65</strain>
    </source>
</reference>
<dbReference type="SUPFAM" id="SSF51366">
    <property type="entry name" value="Ribulose-phoshate binding barrel"/>
    <property type="match status" value="1"/>
</dbReference>
<dbReference type="PANTHER" id="PTHR42894:SF1">
    <property type="entry name" value="N-(5'-PHOSPHORIBOSYL)ANTHRANILATE ISOMERASE"/>
    <property type="match status" value="1"/>
</dbReference>
<dbReference type="RefSeq" id="WP_330199479.1">
    <property type="nucleotide sequence ID" value="NZ_JAZDRP010000006.1"/>
</dbReference>
<evidence type="ECO:0000313" key="12">
    <source>
        <dbReference type="Proteomes" id="UP001354971"/>
    </source>
</evidence>
<keyword evidence="7 9" id="KW-0057">Aromatic amino acid biosynthesis</keyword>
<protein>
    <recommendedName>
        <fullName evidence="4 9">N-(5'-phosphoribosyl)anthranilate isomerase</fullName>
        <shortName evidence="9">PRAI</shortName>
        <ecNumber evidence="3 9">5.3.1.24</ecNumber>
    </recommendedName>
</protein>
<dbReference type="Pfam" id="PF00697">
    <property type="entry name" value="PRAI"/>
    <property type="match status" value="1"/>
</dbReference>
<dbReference type="EC" id="5.3.1.24" evidence="3 9"/>
<comment type="pathway">
    <text evidence="2 9">Amino-acid biosynthesis; L-tryptophan biosynthesis; L-tryptophan from chorismate: step 3/5.</text>
</comment>
<keyword evidence="8 9" id="KW-0413">Isomerase</keyword>
<dbReference type="GO" id="GO:0016853">
    <property type="term" value="F:isomerase activity"/>
    <property type="evidence" value="ECO:0007669"/>
    <property type="project" value="UniProtKB-KW"/>
</dbReference>
<comment type="similarity">
    <text evidence="9">Belongs to the TrpF family.</text>
</comment>
<dbReference type="CDD" id="cd00405">
    <property type="entry name" value="PRAI"/>
    <property type="match status" value="1"/>
</dbReference>
<gene>
    <name evidence="9" type="primary">trpF</name>
    <name evidence="11" type="ORF">V0U79_10580</name>
</gene>
<dbReference type="PANTHER" id="PTHR42894">
    <property type="entry name" value="N-(5'-PHOSPHORIBOSYL)ANTHRANILATE ISOMERASE"/>
    <property type="match status" value="1"/>
</dbReference>
<keyword evidence="12" id="KW-1185">Reference proteome</keyword>
<evidence type="ECO:0000256" key="9">
    <source>
        <dbReference type="HAMAP-Rule" id="MF_00135"/>
    </source>
</evidence>
<dbReference type="InterPro" id="IPR013785">
    <property type="entry name" value="Aldolase_TIM"/>
</dbReference>
<dbReference type="InterPro" id="IPR001240">
    <property type="entry name" value="PRAI_dom"/>
</dbReference>
<comment type="caution">
    <text evidence="11">The sequence shown here is derived from an EMBL/GenBank/DDBJ whole genome shotgun (WGS) entry which is preliminary data.</text>
</comment>
<evidence type="ECO:0000313" key="11">
    <source>
        <dbReference type="EMBL" id="MEE2526816.1"/>
    </source>
</evidence>
<dbReference type="InterPro" id="IPR011060">
    <property type="entry name" value="RibuloseP-bd_barrel"/>
</dbReference>
<evidence type="ECO:0000256" key="8">
    <source>
        <dbReference type="ARBA" id="ARBA00023235"/>
    </source>
</evidence>
<evidence type="ECO:0000256" key="4">
    <source>
        <dbReference type="ARBA" id="ARBA00022272"/>
    </source>
</evidence>
<comment type="catalytic activity">
    <reaction evidence="1 9">
        <text>N-(5-phospho-beta-D-ribosyl)anthranilate = 1-(2-carboxyphenylamino)-1-deoxy-D-ribulose 5-phosphate</text>
        <dbReference type="Rhea" id="RHEA:21540"/>
        <dbReference type="ChEBI" id="CHEBI:18277"/>
        <dbReference type="ChEBI" id="CHEBI:58613"/>
        <dbReference type="EC" id="5.3.1.24"/>
    </reaction>
</comment>
<sequence>MSLWIKICGLSDQEMIDASIEAGADAIGFVLDRSPREVSLEQACALKEFTAGRCEIVAVMRQASPDKIRSICADLQPDWIQANAPVNMDSASLQGARRLPVVRGQLPAGINIPDGRCLYEGAESGIGQLADWSAARKLARSANLVLAGGLTPQNVSDAVRSVRPFGVDVSSGVETSPGRKDPGKIHQFISAARQAHAALNARETVNE</sequence>
<evidence type="ECO:0000256" key="2">
    <source>
        <dbReference type="ARBA" id="ARBA00004664"/>
    </source>
</evidence>
<evidence type="ECO:0000256" key="3">
    <source>
        <dbReference type="ARBA" id="ARBA00012572"/>
    </source>
</evidence>
<dbReference type="Proteomes" id="UP001354971">
    <property type="component" value="Unassembled WGS sequence"/>
</dbReference>
<proteinExistence type="inferred from homology"/>
<feature type="domain" description="N-(5'phosphoribosyl) anthranilate isomerase (PRAI)" evidence="10">
    <location>
        <begin position="5"/>
        <end position="190"/>
    </location>
</feature>
<evidence type="ECO:0000259" key="10">
    <source>
        <dbReference type="Pfam" id="PF00697"/>
    </source>
</evidence>
<accession>A0ABU7LT43</accession>
<evidence type="ECO:0000256" key="5">
    <source>
        <dbReference type="ARBA" id="ARBA00022605"/>
    </source>
</evidence>